<keyword evidence="4" id="KW-0472">Membrane</keyword>
<dbReference type="InterPro" id="IPR006143">
    <property type="entry name" value="RND_pump_MFP"/>
</dbReference>
<keyword evidence="4" id="KW-1133">Transmembrane helix</keyword>
<keyword evidence="2" id="KW-0175">Coiled coil</keyword>
<evidence type="ECO:0000259" key="6">
    <source>
        <dbReference type="Pfam" id="PF25917"/>
    </source>
</evidence>
<evidence type="ECO:0000259" key="7">
    <source>
        <dbReference type="Pfam" id="PF25954"/>
    </source>
</evidence>
<accession>A0ABW9A7I4</accession>
<evidence type="ECO:0000313" key="8">
    <source>
        <dbReference type="EMBL" id="MFL9923925.1"/>
    </source>
</evidence>
<evidence type="ECO:0000256" key="3">
    <source>
        <dbReference type="SAM" id="MobiDB-lite"/>
    </source>
</evidence>
<feature type="coiled-coil region" evidence="2">
    <location>
        <begin position="175"/>
        <end position="202"/>
    </location>
</feature>
<evidence type="ECO:0000256" key="1">
    <source>
        <dbReference type="ARBA" id="ARBA00009477"/>
    </source>
</evidence>
<name>A0ABW9A7I4_9BURK</name>
<organism evidence="8 9">
    <name type="scientific">Herbaspirillum lusitanum</name>
    <dbReference type="NCBI Taxonomy" id="213312"/>
    <lineage>
        <taxon>Bacteria</taxon>
        <taxon>Pseudomonadati</taxon>
        <taxon>Pseudomonadota</taxon>
        <taxon>Betaproteobacteria</taxon>
        <taxon>Burkholderiales</taxon>
        <taxon>Oxalobacteraceae</taxon>
        <taxon>Herbaspirillum</taxon>
    </lineage>
</organism>
<feature type="domain" description="Multidrug resistance protein MdtA-like barrel-sandwich hybrid" evidence="6">
    <location>
        <begin position="100"/>
        <end position="237"/>
    </location>
</feature>
<evidence type="ECO:0000313" key="9">
    <source>
        <dbReference type="Proteomes" id="UP001629246"/>
    </source>
</evidence>
<dbReference type="NCBIfam" id="TIGR01730">
    <property type="entry name" value="RND_mfp"/>
    <property type="match status" value="1"/>
</dbReference>
<proteinExistence type="inferred from homology"/>
<evidence type="ECO:0000259" key="5">
    <source>
        <dbReference type="Pfam" id="PF25876"/>
    </source>
</evidence>
<keyword evidence="9" id="KW-1185">Reference proteome</keyword>
<evidence type="ECO:0000256" key="4">
    <source>
        <dbReference type="SAM" id="Phobius"/>
    </source>
</evidence>
<comment type="caution">
    <text evidence="8">The sequence shown here is derived from an EMBL/GenBank/DDBJ whole genome shotgun (WGS) entry which is preliminary data.</text>
</comment>
<dbReference type="Gene3D" id="2.40.50.100">
    <property type="match status" value="1"/>
</dbReference>
<comment type="similarity">
    <text evidence="1">Belongs to the membrane fusion protein (MFP) (TC 8.A.1) family.</text>
</comment>
<dbReference type="InterPro" id="IPR058792">
    <property type="entry name" value="Beta-barrel_RND_2"/>
</dbReference>
<keyword evidence="4" id="KW-0812">Transmembrane</keyword>
<dbReference type="Gene3D" id="1.10.287.470">
    <property type="entry name" value="Helix hairpin bin"/>
    <property type="match status" value="1"/>
</dbReference>
<feature type="compositionally biased region" description="Basic and acidic residues" evidence="3">
    <location>
        <begin position="397"/>
        <end position="406"/>
    </location>
</feature>
<dbReference type="Gene3D" id="2.40.420.20">
    <property type="match status" value="1"/>
</dbReference>
<sequence>MSQERHSELGIHSLASDDGELLTRRQMVRRSKIILLVVMLLLAAGAARTVVSRAANARELDAGTAERAKQYVRTAPARSSDQGQTLALPGTLQGFVQSPISARAGGYLKRWYKDIGAEVKKGDLLAELDTPETDQQLSQAVAARAQAASSMELAKSSMARWEALRKKDAVSQQEVDERRSAYSQAQSNLAAAEANVGRLKQVEGFKRVLAPFSGTITRRNVDVGDLIDPGAGRPLFVLSQTDPLRVYVNVPQSYAQLVKPGQSVVITQAELRGRKFEGKVARTAGSIDPATRAMQIEVALANPGNTLLPGAFVQVALPLKPSGAMVISADTLMFRRDGAMVAAVDAGNHIRLKKVQLGRNYGLTVEVLDGLTGDEKLVLNPSDSLAEGDEVALAPAKEGKDGDKKAAPAAKAAS</sequence>
<dbReference type="Pfam" id="PF25917">
    <property type="entry name" value="BSH_RND"/>
    <property type="match status" value="1"/>
</dbReference>
<dbReference type="Pfam" id="PF25954">
    <property type="entry name" value="Beta-barrel_RND_2"/>
    <property type="match status" value="1"/>
</dbReference>
<dbReference type="PANTHER" id="PTHR30469">
    <property type="entry name" value="MULTIDRUG RESISTANCE PROTEIN MDTA"/>
    <property type="match status" value="1"/>
</dbReference>
<feature type="region of interest" description="Disordered" evidence="3">
    <location>
        <begin position="393"/>
        <end position="414"/>
    </location>
</feature>
<dbReference type="EMBL" id="JAQQFM010000003">
    <property type="protein sequence ID" value="MFL9923925.1"/>
    <property type="molecule type" value="Genomic_DNA"/>
</dbReference>
<dbReference type="PANTHER" id="PTHR30469:SF37">
    <property type="entry name" value="RAGD PROTEIN"/>
    <property type="match status" value="1"/>
</dbReference>
<dbReference type="Proteomes" id="UP001629246">
    <property type="component" value="Unassembled WGS sequence"/>
</dbReference>
<dbReference type="Pfam" id="PF25876">
    <property type="entry name" value="HH_MFP_RND"/>
    <property type="match status" value="1"/>
</dbReference>
<reference evidence="8 9" key="1">
    <citation type="journal article" date="2024" name="Chem. Sci.">
        <title>Discovery of megapolipeptins by genome mining of a Burkholderiales bacteria collection.</title>
        <authorList>
            <person name="Paulo B.S."/>
            <person name="Recchia M.J.J."/>
            <person name="Lee S."/>
            <person name="Fergusson C.H."/>
            <person name="Romanowski S.B."/>
            <person name="Hernandez A."/>
            <person name="Krull N."/>
            <person name="Liu D.Y."/>
            <person name="Cavanagh H."/>
            <person name="Bos A."/>
            <person name="Gray C.A."/>
            <person name="Murphy B.T."/>
            <person name="Linington R.G."/>
            <person name="Eustaquio A.S."/>
        </authorList>
    </citation>
    <scope>NUCLEOTIDE SEQUENCE [LARGE SCALE GENOMIC DNA]</scope>
    <source>
        <strain evidence="8 9">RL21-008-BIB-A</strain>
    </source>
</reference>
<protein>
    <submittedName>
        <fullName evidence="8">Efflux RND transporter periplasmic adaptor subunit</fullName>
    </submittedName>
</protein>
<dbReference type="RefSeq" id="WP_408156051.1">
    <property type="nucleotide sequence ID" value="NZ_JAQQFM010000003.1"/>
</dbReference>
<feature type="transmembrane region" description="Helical" evidence="4">
    <location>
        <begin position="33"/>
        <end position="51"/>
    </location>
</feature>
<dbReference type="Gene3D" id="2.40.30.170">
    <property type="match status" value="1"/>
</dbReference>
<dbReference type="SUPFAM" id="SSF111369">
    <property type="entry name" value="HlyD-like secretion proteins"/>
    <property type="match status" value="1"/>
</dbReference>
<feature type="domain" description="Multidrug resistance protein MdtA-like alpha-helical hairpin" evidence="5">
    <location>
        <begin position="136"/>
        <end position="196"/>
    </location>
</feature>
<gene>
    <name evidence="8" type="ORF">PQR62_06610</name>
</gene>
<dbReference type="InterPro" id="IPR058625">
    <property type="entry name" value="MdtA-like_BSH"/>
</dbReference>
<feature type="domain" description="CusB-like beta-barrel" evidence="7">
    <location>
        <begin position="247"/>
        <end position="317"/>
    </location>
</feature>
<dbReference type="InterPro" id="IPR058624">
    <property type="entry name" value="MdtA-like_HH"/>
</dbReference>
<evidence type="ECO:0000256" key="2">
    <source>
        <dbReference type="SAM" id="Coils"/>
    </source>
</evidence>